<gene>
    <name evidence="1" type="ORF">AlmWB_01650</name>
</gene>
<dbReference type="Proteomes" id="UP000037086">
    <property type="component" value="Unassembled WGS sequence"/>
</dbReference>
<name>A0A0L0MK62_9MOLU</name>
<evidence type="ECO:0000313" key="1">
    <source>
        <dbReference type="EMBL" id="KND62641.1"/>
    </source>
</evidence>
<evidence type="ECO:0000313" key="2">
    <source>
        <dbReference type="Proteomes" id="UP000037086"/>
    </source>
</evidence>
<comment type="caution">
    <text evidence="1">The sequence shown here is derived from an EMBL/GenBank/DDBJ whole genome shotgun (WGS) entry which is preliminary data.</text>
</comment>
<dbReference type="EMBL" id="JPSQ01000028">
    <property type="protein sequence ID" value="KND62641.1"/>
    <property type="molecule type" value="Genomic_DNA"/>
</dbReference>
<accession>A0A0L0MK62</accession>
<organism evidence="1 2">
    <name type="scientific">Candidatus Phytoplasma phoenicium</name>
    <dbReference type="NCBI Taxonomy" id="198422"/>
    <lineage>
        <taxon>Bacteria</taxon>
        <taxon>Bacillati</taxon>
        <taxon>Mycoplasmatota</taxon>
        <taxon>Mollicutes</taxon>
        <taxon>Acholeplasmatales</taxon>
        <taxon>Acholeplasmataceae</taxon>
        <taxon>Candidatus Phytoplasma</taxon>
        <taxon>16SrIX (Pigeon pea witches'-broom group)</taxon>
    </lineage>
</organism>
<sequence>MCAFDKPNLRDIKNYISNNIETKNLQFEDKDLMIVYKYLQLKKEENNYTYQLALKTKPYV</sequence>
<feature type="non-terminal residue" evidence="1">
    <location>
        <position position="60"/>
    </location>
</feature>
<proteinExistence type="predicted"/>
<dbReference type="PATRIC" id="fig|198422.3.peg.125"/>
<dbReference type="AlphaFoldDB" id="A0A0L0MK62"/>
<reference evidence="1 2" key="1">
    <citation type="journal article" date="2015" name="BMC Microbiol.">
        <title>'Candidatus Phytoplasma phoenicium' associated with almond witches'-broom disease: from draft genome to genetic diversity among strain populations.</title>
        <authorList>
            <person name="Quaglino F."/>
            <person name="Kube M."/>
            <person name="Jawhari M."/>
            <person name="Abou-Jawdah Y."/>
            <person name="Siewert C."/>
            <person name="Choueiri E."/>
            <person name="Sobh H."/>
            <person name="Casati P."/>
            <person name="Tedeschi R."/>
            <person name="Molino Lova M."/>
            <person name="Alma A."/>
            <person name="Bianco P.A."/>
        </authorList>
    </citation>
    <scope>NUCLEOTIDE SEQUENCE [LARGE SCALE GENOMIC DNA]</scope>
    <source>
        <strain evidence="1 2">SA213</strain>
    </source>
</reference>
<protein>
    <submittedName>
        <fullName evidence="1">Uncharacterized protein</fullName>
    </submittedName>
</protein>
<keyword evidence="2" id="KW-1185">Reference proteome</keyword>